<dbReference type="Proteomes" id="UP001153269">
    <property type="component" value="Unassembled WGS sequence"/>
</dbReference>
<evidence type="ECO:0000313" key="1">
    <source>
        <dbReference type="EMBL" id="CAB1416992.1"/>
    </source>
</evidence>
<comment type="caution">
    <text evidence="1">The sequence shown here is derived from an EMBL/GenBank/DDBJ whole genome shotgun (WGS) entry which is preliminary data.</text>
</comment>
<evidence type="ECO:0000313" key="2">
    <source>
        <dbReference type="Proteomes" id="UP001153269"/>
    </source>
</evidence>
<name>A0A9N7TQ62_PLEPL</name>
<sequence>MAVTVGGDGLAGEKSTVKYNAECEGWGYVFQSDADDGPKSPDGAPSVSSPFLPYMYFFVFDISFSIHFNAKILIALLTDISTDKETPCPLQCAHGRDRQAAEQELENCHLTIKVCSRFLQRSHRSLERHQSPASTVTHLGDVFYLGGCWTLRQTSCSGTQQCLPSSEERSLLSLPIREIDIIWTC</sequence>
<organism evidence="1 2">
    <name type="scientific">Pleuronectes platessa</name>
    <name type="common">European plaice</name>
    <dbReference type="NCBI Taxonomy" id="8262"/>
    <lineage>
        <taxon>Eukaryota</taxon>
        <taxon>Metazoa</taxon>
        <taxon>Chordata</taxon>
        <taxon>Craniata</taxon>
        <taxon>Vertebrata</taxon>
        <taxon>Euteleostomi</taxon>
        <taxon>Actinopterygii</taxon>
        <taxon>Neopterygii</taxon>
        <taxon>Teleostei</taxon>
        <taxon>Neoteleostei</taxon>
        <taxon>Acanthomorphata</taxon>
        <taxon>Carangaria</taxon>
        <taxon>Pleuronectiformes</taxon>
        <taxon>Pleuronectoidei</taxon>
        <taxon>Pleuronectidae</taxon>
        <taxon>Pleuronectes</taxon>
    </lineage>
</organism>
<keyword evidence="2" id="KW-1185">Reference proteome</keyword>
<accession>A0A9N7TQ62</accession>
<gene>
    <name evidence="1" type="ORF">PLEPLA_LOCUS4785</name>
</gene>
<proteinExistence type="predicted"/>
<dbReference type="AlphaFoldDB" id="A0A9N7TQ62"/>
<dbReference type="EMBL" id="CADEAL010000236">
    <property type="protein sequence ID" value="CAB1416992.1"/>
    <property type="molecule type" value="Genomic_DNA"/>
</dbReference>
<protein>
    <submittedName>
        <fullName evidence="1">Uncharacterized protein</fullName>
    </submittedName>
</protein>
<reference evidence="1" key="1">
    <citation type="submission" date="2020-03" db="EMBL/GenBank/DDBJ databases">
        <authorList>
            <person name="Weist P."/>
        </authorList>
    </citation>
    <scope>NUCLEOTIDE SEQUENCE</scope>
</reference>